<evidence type="ECO:0000313" key="3">
    <source>
        <dbReference type="EMBL" id="EAT37701.1"/>
    </source>
</evidence>
<dbReference type="SMART" id="SM00516">
    <property type="entry name" value="SEC14"/>
    <property type="match status" value="1"/>
</dbReference>
<dbReference type="EMBL" id="CH477657">
    <property type="protein sequence ID" value="EAT37701.1"/>
    <property type="molecule type" value="Genomic_DNA"/>
</dbReference>
<dbReference type="InterPro" id="IPR036273">
    <property type="entry name" value="CRAL/TRIO_N_dom_sf"/>
</dbReference>
<dbReference type="OMA" id="QNIRICS"/>
<reference evidence="3" key="3">
    <citation type="submission" date="2012-09" db="EMBL/GenBank/DDBJ databases">
        <authorList>
            <consortium name="VectorBase"/>
        </authorList>
    </citation>
    <scope>NUCLEOTIDE SEQUENCE</scope>
    <source>
        <strain evidence="3">Liverpool</strain>
    </source>
</reference>
<evidence type="ECO:0000313" key="4">
    <source>
        <dbReference type="Proteomes" id="UP000682892"/>
    </source>
</evidence>
<dbReference type="Gene3D" id="1.10.8.20">
    <property type="entry name" value="N-terminal domain of phosphatidylinositol transfer protein sec14p"/>
    <property type="match status" value="1"/>
</dbReference>
<dbReference type="PROSITE" id="PS50191">
    <property type="entry name" value="CRAL_TRIO"/>
    <property type="match status" value="1"/>
</dbReference>
<dbReference type="InterPro" id="IPR036865">
    <property type="entry name" value="CRAL-TRIO_dom_sf"/>
</dbReference>
<dbReference type="AlphaFoldDB" id="A0A1S4FQG1"/>
<dbReference type="PANTHER" id="PTHR10174">
    <property type="entry name" value="ALPHA-TOCOPHEROL TRANSFER PROTEIN-RELATED"/>
    <property type="match status" value="1"/>
</dbReference>
<dbReference type="Gene3D" id="3.40.525.10">
    <property type="entry name" value="CRAL-TRIO lipid binding domain"/>
    <property type="match status" value="1"/>
</dbReference>
<dbReference type="KEGG" id="aag:5573255"/>
<proteinExistence type="predicted"/>
<dbReference type="Gene3D" id="1.20.5.1200">
    <property type="entry name" value="Alpha-tocopherol transfer"/>
    <property type="match status" value="1"/>
</dbReference>
<dbReference type="HOGENOM" id="CLU_046597_1_4_1"/>
<evidence type="ECO:0000259" key="2">
    <source>
        <dbReference type="PROSITE" id="PS50191"/>
    </source>
</evidence>
<evidence type="ECO:0000256" key="1">
    <source>
        <dbReference type="SAM" id="MobiDB-lite"/>
    </source>
</evidence>
<dbReference type="Proteomes" id="UP000682892">
    <property type="component" value="Unassembled WGS sequence"/>
</dbReference>
<gene>
    <name evidence="3" type="ORF">AaeL_AAEL010344</name>
</gene>
<dbReference type="OrthoDB" id="1434354at2759"/>
<dbReference type="Pfam" id="PF00650">
    <property type="entry name" value="CRAL_TRIO"/>
    <property type="match status" value="1"/>
</dbReference>
<dbReference type="InterPro" id="IPR001251">
    <property type="entry name" value="CRAL-TRIO_dom"/>
</dbReference>
<dbReference type="CDD" id="cd00170">
    <property type="entry name" value="SEC14"/>
    <property type="match status" value="1"/>
</dbReference>
<name>A0A1S4FQG1_AEDAE</name>
<accession>A0A1S4FQG1</accession>
<dbReference type="GO" id="GO:1902936">
    <property type="term" value="F:phosphatidylinositol bisphosphate binding"/>
    <property type="evidence" value="ECO:0007669"/>
    <property type="project" value="TreeGrafter"/>
</dbReference>
<dbReference type="PANTHER" id="PTHR10174:SF226">
    <property type="entry name" value="CLAVESIN-1-LIKE PROTEIN"/>
    <property type="match status" value="1"/>
</dbReference>
<feature type="domain" description="CRAL-TRIO" evidence="2">
    <location>
        <begin position="130"/>
        <end position="290"/>
    </location>
</feature>
<sequence>MPEIQVLQPSSAALQPVPVPAVVNRSSSGPSSATGNNNNNNNISAKKPTSEVDQLPLFADDEKKSSKIQELRKLIENCDDFVRRSDDLFLVRFLQCCDWNVDDAYQRMIKLFKLKHDNPDWFVDKPLHHYKELLNNNIKFVLDKRDKKGRRIFVSKMGNMDINKFSATDLAHLDELWCEFMLNDLETQKNGISCLIDMSGYSLKSLRYLTPTNIRIGTQKADLMPVKHMEFHVVNSSAFMNAAVAILYPMLSKQIKDSVHFHYSNWDSLHAHMGKDVLPAEYGGTNGEKFDHDMLNKQLLDLEHHYDGLIRFGYELKPHVDPSKYAKFFHYVEKTKGNKRRYKSKRDENVEM</sequence>
<dbReference type="InterPro" id="IPR011074">
    <property type="entry name" value="CRAL/TRIO_N_dom"/>
</dbReference>
<dbReference type="PRINTS" id="PR00180">
    <property type="entry name" value="CRETINALDHBP"/>
</dbReference>
<reference evidence="3" key="2">
    <citation type="journal article" date="2007" name="Science">
        <title>Genome sequence of Aedes aegypti, a major arbovirus vector.</title>
        <authorList>
            <person name="Nene V."/>
            <person name="Wortman J.R."/>
            <person name="Lawson D."/>
            <person name="Haas B."/>
            <person name="Kodira C."/>
            <person name="Tu Z.J."/>
            <person name="Loftus B."/>
            <person name="Xi Z."/>
            <person name="Megy K."/>
            <person name="Grabherr M."/>
            <person name="Ren Q."/>
            <person name="Zdobnov E.M."/>
            <person name="Lobo N.F."/>
            <person name="Campbell K.S."/>
            <person name="Brown S.E."/>
            <person name="Bonaldo M.F."/>
            <person name="Zhu J."/>
            <person name="Sinkins S.P."/>
            <person name="Hogenkamp D.G."/>
            <person name="Amedeo P."/>
            <person name="Arensburger P."/>
            <person name="Atkinson P.W."/>
            <person name="Bidwell S."/>
            <person name="Biedler J."/>
            <person name="Birney E."/>
            <person name="Bruggner R.V."/>
            <person name="Costas J."/>
            <person name="Coy M.R."/>
            <person name="Crabtree J."/>
            <person name="Crawford M."/>
            <person name="Debruyn B."/>
            <person name="Decaprio D."/>
            <person name="Eiglmeier K."/>
            <person name="Eisenstadt E."/>
            <person name="El-Dorry H."/>
            <person name="Gelbart W.M."/>
            <person name="Gomes S.L."/>
            <person name="Hammond M."/>
            <person name="Hannick L.I."/>
            <person name="Hogan J.R."/>
            <person name="Holmes M.H."/>
            <person name="Jaffe D."/>
            <person name="Johnston J.S."/>
            <person name="Kennedy R.C."/>
            <person name="Koo H."/>
            <person name="Kravitz S."/>
            <person name="Kriventseva E.V."/>
            <person name="Kulp D."/>
            <person name="Labutti K."/>
            <person name="Lee E."/>
            <person name="Li S."/>
            <person name="Lovin D.D."/>
            <person name="Mao C."/>
            <person name="Mauceli E."/>
            <person name="Menck C.F."/>
            <person name="Miller J.R."/>
            <person name="Montgomery P."/>
            <person name="Mori A."/>
            <person name="Nascimento A.L."/>
            <person name="Naveira H.F."/>
            <person name="Nusbaum C."/>
            <person name="O'leary S."/>
            <person name="Orvis J."/>
            <person name="Pertea M."/>
            <person name="Quesneville H."/>
            <person name="Reidenbach K.R."/>
            <person name="Rogers Y.H."/>
            <person name="Roth C.W."/>
            <person name="Schneider J.R."/>
            <person name="Schatz M."/>
            <person name="Shumway M."/>
            <person name="Stanke M."/>
            <person name="Stinson E.O."/>
            <person name="Tubio J.M."/>
            <person name="Vanzee J.P."/>
            <person name="Verjovski-Almeida S."/>
            <person name="Werner D."/>
            <person name="White O."/>
            <person name="Wyder S."/>
            <person name="Zeng Q."/>
            <person name="Zhao Q."/>
            <person name="Zhao Y."/>
            <person name="Hill C.A."/>
            <person name="Raikhel A.S."/>
            <person name="Soares M.B."/>
            <person name="Knudson D.L."/>
            <person name="Lee N.H."/>
            <person name="Galagan J."/>
            <person name="Salzberg S.L."/>
            <person name="Paulsen I.T."/>
            <person name="Dimopoulos G."/>
            <person name="Collins F.H."/>
            <person name="Birren B."/>
            <person name="Fraser-Liggett C.M."/>
            <person name="Severson D.W."/>
        </authorList>
    </citation>
    <scope>NUCLEOTIDE SEQUENCE [LARGE SCALE GENOMIC DNA]</scope>
    <source>
        <strain evidence="3">Liverpool</strain>
    </source>
</reference>
<dbReference type="SMART" id="SM01100">
    <property type="entry name" value="CRAL_TRIO_N"/>
    <property type="match status" value="1"/>
</dbReference>
<feature type="region of interest" description="Disordered" evidence="1">
    <location>
        <begin position="18"/>
        <end position="47"/>
    </location>
</feature>
<organism evidence="3 4">
    <name type="scientific">Aedes aegypti</name>
    <name type="common">Yellowfever mosquito</name>
    <name type="synonym">Culex aegypti</name>
    <dbReference type="NCBI Taxonomy" id="7159"/>
    <lineage>
        <taxon>Eukaryota</taxon>
        <taxon>Metazoa</taxon>
        <taxon>Ecdysozoa</taxon>
        <taxon>Arthropoda</taxon>
        <taxon>Hexapoda</taxon>
        <taxon>Insecta</taxon>
        <taxon>Pterygota</taxon>
        <taxon>Neoptera</taxon>
        <taxon>Endopterygota</taxon>
        <taxon>Diptera</taxon>
        <taxon>Nematocera</taxon>
        <taxon>Culicoidea</taxon>
        <taxon>Culicidae</taxon>
        <taxon>Culicinae</taxon>
        <taxon>Aedini</taxon>
        <taxon>Aedes</taxon>
        <taxon>Stegomyia</taxon>
    </lineage>
</organism>
<reference evidence="3" key="1">
    <citation type="submission" date="2005-10" db="EMBL/GenBank/DDBJ databases">
        <authorList>
            <person name="Loftus B.J."/>
            <person name="Nene V.M."/>
            <person name="Hannick L.I."/>
            <person name="Bidwell S."/>
            <person name="Haas B."/>
            <person name="Amedeo P."/>
            <person name="Orvis J."/>
            <person name="Wortman J.R."/>
            <person name="White O.R."/>
            <person name="Salzberg S."/>
            <person name="Shumway M."/>
            <person name="Koo H."/>
            <person name="Zhao Y."/>
            <person name="Holmes M."/>
            <person name="Miller J."/>
            <person name="Schatz M."/>
            <person name="Pop M."/>
            <person name="Pai G."/>
            <person name="Utterback T."/>
            <person name="Rogers Y.-H."/>
            <person name="Kravitz S."/>
            <person name="Fraser C.M."/>
        </authorList>
    </citation>
    <scope>NUCLEOTIDE SEQUENCE</scope>
    <source>
        <strain evidence="3">Liverpool</strain>
    </source>
</reference>
<protein>
    <submittedName>
        <fullName evidence="3">AAEL010344-PA</fullName>
    </submittedName>
</protein>
<dbReference type="SUPFAM" id="SSF46938">
    <property type="entry name" value="CRAL/TRIO N-terminal domain"/>
    <property type="match status" value="1"/>
</dbReference>
<dbReference type="SUPFAM" id="SSF52087">
    <property type="entry name" value="CRAL/TRIO domain"/>
    <property type="match status" value="1"/>
</dbReference>
<dbReference type="GO" id="GO:0016020">
    <property type="term" value="C:membrane"/>
    <property type="evidence" value="ECO:0007669"/>
    <property type="project" value="TreeGrafter"/>
</dbReference>